<dbReference type="RefSeq" id="WP_126449770.1">
    <property type="nucleotide sequence ID" value="NZ_AP018553.1"/>
</dbReference>
<proteinExistence type="predicted"/>
<dbReference type="EMBL" id="BMQS01000011">
    <property type="protein sequence ID" value="GGT96928.1"/>
    <property type="molecule type" value="Genomic_DNA"/>
</dbReference>
<keyword evidence="1" id="KW-0808">Transferase</keyword>
<sequence length="184" mass="20928">MIKFDKVGDILAKIGERVEFVVIGDTVVDVALGRKGTESDVDLFVNGLLLDEGPIIVLSEENGWELGRTPIDTPRLIVDVEEQQLQVDFYDNLQDFFVPPKVLESAEVVRLGKREFKGVRIEDYFLLKLNAFREEDEEELKSLLIYVADGKIKLDRGYLSSHVELFEENSKSIRERLSGLGLRV</sequence>
<accession>A0A348B2R4</accession>
<reference evidence="2" key="4">
    <citation type="submission" date="2020-09" db="EMBL/GenBank/DDBJ databases">
        <authorList>
            <person name="Sun Q."/>
            <person name="Ohkuma M."/>
        </authorList>
    </citation>
    <scope>NUCLEOTIDE SEQUENCE</scope>
    <source>
        <strain evidence="2">JCM 31740</strain>
    </source>
</reference>
<dbReference type="EMBL" id="AP018553">
    <property type="protein sequence ID" value="BBD72466.1"/>
    <property type="molecule type" value="Genomic_DNA"/>
</dbReference>
<dbReference type="InterPro" id="IPR043519">
    <property type="entry name" value="NT_sf"/>
</dbReference>
<dbReference type="OrthoDB" id="26089at2157"/>
<reference evidence="1" key="3">
    <citation type="journal article" date="2019" name="BMC Res. Notes">
        <title>Complete genome sequence of the Sulfodiicoccus acidiphilus strain HS-1T, the first crenarchaeon that lacks polB3, isolated from an acidic hot spring in Ohwaku-dani, Hakone, Japan.</title>
        <authorList>
            <person name="Sakai H.D."/>
            <person name="Kurosawa N."/>
        </authorList>
    </citation>
    <scope>NUCLEOTIDE SEQUENCE</scope>
    <source>
        <strain evidence="1">HS-1</strain>
    </source>
</reference>
<dbReference type="GO" id="GO:0016740">
    <property type="term" value="F:transferase activity"/>
    <property type="evidence" value="ECO:0007669"/>
    <property type="project" value="UniProtKB-KW"/>
</dbReference>
<dbReference type="Proteomes" id="UP000616143">
    <property type="component" value="Unassembled WGS sequence"/>
</dbReference>
<evidence type="ECO:0000313" key="2">
    <source>
        <dbReference type="EMBL" id="GGT96928.1"/>
    </source>
</evidence>
<dbReference type="KEGG" id="sacd:HS1genome_0855"/>
<reference evidence="2" key="1">
    <citation type="journal article" date="2014" name="Int. J. Syst. Evol. Microbiol.">
        <title>Complete genome sequence of Corynebacterium casei LMG S-19264T (=DSM 44701T), isolated from a smear-ripened cheese.</title>
        <authorList>
            <consortium name="US DOE Joint Genome Institute (JGI-PGF)"/>
            <person name="Walter F."/>
            <person name="Albersmeier A."/>
            <person name="Kalinowski J."/>
            <person name="Ruckert C."/>
        </authorList>
    </citation>
    <scope>NUCLEOTIDE SEQUENCE</scope>
    <source>
        <strain evidence="2">JCM 31740</strain>
    </source>
</reference>
<protein>
    <submittedName>
        <fullName evidence="1">Nucleotidyltransferase</fullName>
    </submittedName>
</protein>
<name>A0A348B2R4_9CREN</name>
<dbReference type="GeneID" id="38666354"/>
<dbReference type="Proteomes" id="UP000276741">
    <property type="component" value="Chromosome"/>
</dbReference>
<evidence type="ECO:0000313" key="1">
    <source>
        <dbReference type="EMBL" id="BBD72466.1"/>
    </source>
</evidence>
<keyword evidence="3" id="KW-1185">Reference proteome</keyword>
<dbReference type="InterPro" id="IPR018700">
    <property type="entry name" value="DUF2204"/>
</dbReference>
<dbReference type="SUPFAM" id="SSF81301">
    <property type="entry name" value="Nucleotidyltransferase"/>
    <property type="match status" value="1"/>
</dbReference>
<reference evidence="3" key="2">
    <citation type="submission" date="2018-04" db="EMBL/GenBank/DDBJ databases">
        <title>Complete genome sequence of Sulfodiicoccus acidiphilus strain HS-1.</title>
        <authorList>
            <person name="Sakai H.D."/>
            <person name="Kurosawa N."/>
        </authorList>
    </citation>
    <scope>NUCLEOTIDE SEQUENCE [LARGE SCALE GENOMIC DNA]</scope>
    <source>
        <strain evidence="3">HS-1</strain>
    </source>
</reference>
<dbReference type="AlphaFoldDB" id="A0A348B2R4"/>
<organism evidence="1 3">
    <name type="scientific">Sulfodiicoccus acidiphilus</name>
    <dbReference type="NCBI Taxonomy" id="1670455"/>
    <lineage>
        <taxon>Archaea</taxon>
        <taxon>Thermoproteota</taxon>
        <taxon>Thermoprotei</taxon>
        <taxon>Sulfolobales</taxon>
        <taxon>Sulfolobaceae</taxon>
        <taxon>Sulfodiicoccus</taxon>
    </lineage>
</organism>
<evidence type="ECO:0000313" key="3">
    <source>
        <dbReference type="Proteomes" id="UP000276741"/>
    </source>
</evidence>
<gene>
    <name evidence="2" type="ORF">GCM10007116_13030</name>
    <name evidence="1" type="ORF">HS1genome_0855</name>
</gene>
<dbReference type="Pfam" id="PF09970">
    <property type="entry name" value="DUF2204"/>
    <property type="match status" value="1"/>
</dbReference>